<organism evidence="2 3">
    <name type="scientific">Streptomyces viridosporus (strain ATCC 14672 / DSM 40746 / JCM 4963 / KCTC 9882 / NRRL B-12104 / FH 1290)</name>
    <name type="common">Streptomyces ghanaensis</name>
    <dbReference type="NCBI Taxonomy" id="566461"/>
    <lineage>
        <taxon>Bacteria</taxon>
        <taxon>Bacillati</taxon>
        <taxon>Actinomycetota</taxon>
        <taxon>Actinomycetes</taxon>
        <taxon>Kitasatosporales</taxon>
        <taxon>Streptomycetaceae</taxon>
        <taxon>Streptomyces</taxon>
    </lineage>
</organism>
<evidence type="ECO:0000256" key="1">
    <source>
        <dbReference type="SAM" id="MobiDB-lite"/>
    </source>
</evidence>
<evidence type="ECO:0000313" key="3">
    <source>
        <dbReference type="Proteomes" id="UP000003824"/>
    </source>
</evidence>
<sequence>MKPKPFSALNHLTVPLAMLVPLSRCQEPHRAALEVSPWSGTAQQSARAKARAGTANHDIRQ</sequence>
<gene>
    <name evidence="2" type="ORF">SSFG_00292</name>
</gene>
<dbReference type="AlphaFoldDB" id="D5ZVP3"/>
<reference evidence="3" key="1">
    <citation type="submission" date="2008-12" db="EMBL/GenBank/DDBJ databases">
        <title>Annotation of Streptomyces ghanaensis ATCC 14672.</title>
        <authorList>
            <consortium name="The Broad Institute Genome Sequencing Platform"/>
            <consortium name="Broad Institute Microbial Sequencing Center"/>
            <person name="Fischbach M."/>
            <person name="Ward D."/>
            <person name="Young S."/>
            <person name="Kodira C.D."/>
            <person name="Zeng Q."/>
            <person name="Koehrsen M."/>
            <person name="Godfrey P."/>
            <person name="Alvarado L."/>
            <person name="Berlin A.M."/>
            <person name="Borenstein D."/>
            <person name="Chen Z."/>
            <person name="Engels R."/>
            <person name="Freedman E."/>
            <person name="Gellesch M."/>
            <person name="Goldberg J."/>
            <person name="Griggs A."/>
            <person name="Gujja S."/>
            <person name="Heiman D.I."/>
            <person name="Hepburn T.A."/>
            <person name="Howarth C."/>
            <person name="Jen D."/>
            <person name="Larson L."/>
            <person name="Lewis B."/>
            <person name="Mehta T."/>
            <person name="Park D."/>
            <person name="Pearson M."/>
            <person name="Roberts A."/>
            <person name="Saif S."/>
            <person name="Shea T.D."/>
            <person name="Shenoy N."/>
            <person name="Sisk P."/>
            <person name="Stolte C."/>
            <person name="Sykes S.N."/>
            <person name="Walk T."/>
            <person name="White J."/>
            <person name="Yandava C."/>
            <person name="Straight P."/>
            <person name="Clardy J."/>
            <person name="Hung D."/>
            <person name="Kolter R."/>
            <person name="Mekalanos J."/>
            <person name="Walker S."/>
            <person name="Walsh C.T."/>
            <person name="Wieland B.L.C."/>
            <person name="Ilzarbe M."/>
            <person name="Galagan J."/>
            <person name="Nusbaum C."/>
            <person name="Birren B."/>
        </authorList>
    </citation>
    <scope>NUCLEOTIDE SEQUENCE [LARGE SCALE GENOMIC DNA]</scope>
    <source>
        <strain evidence="3">ATCC 14672 / DSM 40746 / JCM 4963 / KCTC 9882 / NRRL B-12104 / FH 1290</strain>
    </source>
</reference>
<accession>D5ZVP3</accession>
<protein>
    <submittedName>
        <fullName evidence="2">Predicted protein</fullName>
    </submittedName>
</protein>
<name>D5ZVP3_STRV1</name>
<proteinExistence type="predicted"/>
<feature type="region of interest" description="Disordered" evidence="1">
    <location>
        <begin position="34"/>
        <end position="61"/>
    </location>
</feature>
<dbReference type="EMBL" id="DS999641">
    <property type="protein sequence ID" value="EFE65038.2"/>
    <property type="molecule type" value="Genomic_DNA"/>
</dbReference>
<dbReference type="Proteomes" id="UP000003824">
    <property type="component" value="Unassembled WGS sequence"/>
</dbReference>
<evidence type="ECO:0000313" key="2">
    <source>
        <dbReference type="EMBL" id="EFE65038.2"/>
    </source>
</evidence>